<dbReference type="NCBIfam" id="TIGR01764">
    <property type="entry name" value="excise"/>
    <property type="match status" value="1"/>
</dbReference>
<organism evidence="3 4">
    <name type="scientific">Marinicrinis lubricantis</name>
    <dbReference type="NCBI Taxonomy" id="2086470"/>
    <lineage>
        <taxon>Bacteria</taxon>
        <taxon>Bacillati</taxon>
        <taxon>Bacillota</taxon>
        <taxon>Bacilli</taxon>
        <taxon>Bacillales</taxon>
        <taxon>Paenibacillaceae</taxon>
    </lineage>
</organism>
<dbReference type="InterPro" id="IPR009061">
    <property type="entry name" value="DNA-bd_dom_put_sf"/>
</dbReference>
<dbReference type="InterPro" id="IPR041657">
    <property type="entry name" value="HTH_17"/>
</dbReference>
<feature type="domain" description="Helix-turn-helix" evidence="2">
    <location>
        <begin position="81"/>
        <end position="127"/>
    </location>
</feature>
<keyword evidence="1" id="KW-0812">Transmembrane</keyword>
<dbReference type="Proteomes" id="UP001596250">
    <property type="component" value="Unassembled WGS sequence"/>
</dbReference>
<evidence type="ECO:0000256" key="1">
    <source>
        <dbReference type="SAM" id="Phobius"/>
    </source>
</evidence>
<dbReference type="InterPro" id="IPR010093">
    <property type="entry name" value="SinI_DNA-bd"/>
</dbReference>
<evidence type="ECO:0000313" key="4">
    <source>
        <dbReference type="Proteomes" id="UP001596250"/>
    </source>
</evidence>
<dbReference type="SUPFAM" id="SSF46955">
    <property type="entry name" value="Putative DNA-binding domain"/>
    <property type="match status" value="1"/>
</dbReference>
<evidence type="ECO:0000313" key="3">
    <source>
        <dbReference type="EMBL" id="MFC5986918.1"/>
    </source>
</evidence>
<proteinExistence type="predicted"/>
<dbReference type="Pfam" id="PF12728">
    <property type="entry name" value="HTH_17"/>
    <property type="match status" value="1"/>
</dbReference>
<keyword evidence="1" id="KW-0472">Membrane</keyword>
<sequence>MVRAEGTIQDSSYIEANKRRFGGGIRNEQHITTLNRQTTLSVLFIVLIVPFHYKLLPLALTKKINCIKLWIYGSKWWWFFVLKVEEVAELFGMHPRTIRRYIREGKLRANKIGGEWRISKEDVEMFMGKKITQMHDETTNDIQEYLSGHRSEITGKHQVCSIIDSYIEADEAAKISQQLIQWMNDDDPERGQAKFQYYYLQKERKSRFVVWGNPVFVGKLLSNIGELTAEQ</sequence>
<keyword evidence="1" id="KW-1133">Transmembrane helix</keyword>
<reference evidence="4" key="1">
    <citation type="journal article" date="2019" name="Int. J. Syst. Evol. Microbiol.">
        <title>The Global Catalogue of Microorganisms (GCM) 10K type strain sequencing project: providing services to taxonomists for standard genome sequencing and annotation.</title>
        <authorList>
            <consortium name="The Broad Institute Genomics Platform"/>
            <consortium name="The Broad Institute Genome Sequencing Center for Infectious Disease"/>
            <person name="Wu L."/>
            <person name="Ma J."/>
        </authorList>
    </citation>
    <scope>NUCLEOTIDE SEQUENCE [LARGE SCALE GENOMIC DNA]</scope>
    <source>
        <strain evidence="4">CCM 8749</strain>
    </source>
</reference>
<feature type="transmembrane region" description="Helical" evidence="1">
    <location>
        <begin position="40"/>
        <end position="60"/>
    </location>
</feature>
<keyword evidence="4" id="KW-1185">Reference proteome</keyword>
<name>A0ABW1IPC5_9BACL</name>
<gene>
    <name evidence="3" type="ORF">ACFPXP_10875</name>
</gene>
<dbReference type="CDD" id="cd04762">
    <property type="entry name" value="HTH_MerR-trunc"/>
    <property type="match status" value="1"/>
</dbReference>
<accession>A0ABW1IPC5</accession>
<comment type="caution">
    <text evidence="3">The sequence shown here is derived from an EMBL/GenBank/DDBJ whole genome shotgun (WGS) entry which is preliminary data.</text>
</comment>
<evidence type="ECO:0000259" key="2">
    <source>
        <dbReference type="Pfam" id="PF12728"/>
    </source>
</evidence>
<protein>
    <submittedName>
        <fullName evidence="3">Helix-turn-helix domain-containing protein</fullName>
    </submittedName>
</protein>
<dbReference type="RefSeq" id="WP_379894224.1">
    <property type="nucleotide sequence ID" value="NZ_CBCSCT010000063.1"/>
</dbReference>
<dbReference type="EMBL" id="JBHSQV010000142">
    <property type="protein sequence ID" value="MFC5986918.1"/>
    <property type="molecule type" value="Genomic_DNA"/>
</dbReference>
<dbReference type="Gene3D" id="1.10.1660.10">
    <property type="match status" value="1"/>
</dbReference>